<feature type="compositionally biased region" description="Low complexity" evidence="1">
    <location>
        <begin position="106"/>
        <end position="125"/>
    </location>
</feature>
<evidence type="ECO:0000256" key="1">
    <source>
        <dbReference type="SAM" id="MobiDB-lite"/>
    </source>
</evidence>
<protein>
    <submittedName>
        <fullName evidence="2">Divergent polysaccharide deacetylase family protein</fullName>
    </submittedName>
</protein>
<name>A0A4S3MT69_9RHOB</name>
<dbReference type="CDD" id="cd10936">
    <property type="entry name" value="CE4_DAC2"/>
    <property type="match status" value="1"/>
</dbReference>
<organism evidence="2 3">
    <name type="scientific">Aliigemmobacter aestuarii</name>
    <dbReference type="NCBI Taxonomy" id="1445661"/>
    <lineage>
        <taxon>Bacteria</taxon>
        <taxon>Pseudomonadati</taxon>
        <taxon>Pseudomonadota</taxon>
        <taxon>Alphaproteobacteria</taxon>
        <taxon>Rhodobacterales</taxon>
        <taxon>Paracoccaceae</taxon>
        <taxon>Aliigemmobacter</taxon>
    </lineage>
</organism>
<dbReference type="InterPro" id="IPR011330">
    <property type="entry name" value="Glyco_hydro/deAcase_b/a-brl"/>
</dbReference>
<sequence>MDLAALPPGAVPEAAPEPGAEPAPEPAAEATPETPAVPAPEGEGVPVTDDAAPEAAAPATDDPAQEPPVTDDAAEDAPSARPQPGFSGAVDGVRTGRLPSIGSDTAPDAPAVAEEPAPDAADLPPLSRHAVAFDGAGGKPLFSVVLVDPGGPDVDRQALADLPLAVTIAIDPTAPDAATAAEIYRAAGKEVVMLATGIPAGATAGDLETTFQAHQTALPEAVAVMDLEQGGFQNDRPLAAQVVPVIAGQGRGLLTWDKGLNAGDQEARRADLASARVFRRLDGEGEAAPVIRRYLDRAAFKAAQDGFVVVAGEVRPETLQALAEWAVEGRSATVALAPLSAVLLRGR</sequence>
<keyword evidence="3" id="KW-1185">Reference proteome</keyword>
<feature type="compositionally biased region" description="Low complexity" evidence="1">
    <location>
        <begin position="1"/>
        <end position="18"/>
    </location>
</feature>
<dbReference type="SUPFAM" id="SSF88713">
    <property type="entry name" value="Glycoside hydrolase/deacetylase"/>
    <property type="match status" value="1"/>
</dbReference>
<accession>A0A4S3MT69</accession>
<dbReference type="OrthoDB" id="7658418at2"/>
<dbReference type="Pfam" id="PF04748">
    <property type="entry name" value="Polysacc_deac_2"/>
    <property type="match status" value="1"/>
</dbReference>
<feature type="region of interest" description="Disordered" evidence="1">
    <location>
        <begin position="1"/>
        <end position="125"/>
    </location>
</feature>
<dbReference type="AlphaFoldDB" id="A0A4S3MT69"/>
<dbReference type="GO" id="GO:0005975">
    <property type="term" value="P:carbohydrate metabolic process"/>
    <property type="evidence" value="ECO:0007669"/>
    <property type="project" value="InterPro"/>
</dbReference>
<evidence type="ECO:0000313" key="2">
    <source>
        <dbReference type="EMBL" id="THD85789.1"/>
    </source>
</evidence>
<reference evidence="2 3" key="1">
    <citation type="submission" date="2019-04" db="EMBL/GenBank/DDBJ databases">
        <title>Draft genome sequence of Gemmobacter aestuarii sp. nov.</title>
        <authorList>
            <person name="Hameed A."/>
            <person name="Lin S.-Y."/>
            <person name="Shahina M."/>
            <person name="Lai W.-A."/>
            <person name="Young C.-C."/>
        </authorList>
    </citation>
    <scope>NUCLEOTIDE SEQUENCE [LARGE SCALE GENOMIC DNA]</scope>
    <source>
        <strain evidence="2 3">CC-PW-75</strain>
    </source>
</reference>
<evidence type="ECO:0000313" key="3">
    <source>
        <dbReference type="Proteomes" id="UP000309450"/>
    </source>
</evidence>
<dbReference type="InterPro" id="IPR006837">
    <property type="entry name" value="Divergent_DAC"/>
</dbReference>
<dbReference type="Proteomes" id="UP000309450">
    <property type="component" value="Unassembled WGS sequence"/>
</dbReference>
<feature type="compositionally biased region" description="Low complexity" evidence="1">
    <location>
        <begin position="26"/>
        <end position="62"/>
    </location>
</feature>
<proteinExistence type="predicted"/>
<dbReference type="Gene3D" id="3.20.20.370">
    <property type="entry name" value="Glycoside hydrolase/deacetylase"/>
    <property type="match status" value="1"/>
</dbReference>
<gene>
    <name evidence="2" type="ORF">E7811_00630</name>
</gene>
<comment type="caution">
    <text evidence="2">The sequence shown here is derived from an EMBL/GenBank/DDBJ whole genome shotgun (WGS) entry which is preliminary data.</text>
</comment>
<dbReference type="EMBL" id="SSND01000001">
    <property type="protein sequence ID" value="THD85789.1"/>
    <property type="molecule type" value="Genomic_DNA"/>
</dbReference>